<dbReference type="PATRIC" id="fig|54005.3.peg.955"/>
<organism evidence="1">
    <name type="scientific">Peptoniphilus harei</name>
    <dbReference type="NCBI Taxonomy" id="54005"/>
    <lineage>
        <taxon>Bacteria</taxon>
        <taxon>Bacillati</taxon>
        <taxon>Bacillota</taxon>
        <taxon>Tissierellia</taxon>
        <taxon>Tissierellales</taxon>
        <taxon>Peptoniphilaceae</taxon>
        <taxon>Peptoniphilus</taxon>
    </lineage>
</organism>
<comment type="caution">
    <text evidence="1">The sequence shown here is derived from an EMBL/GenBank/DDBJ whole genome shotgun (WGS) entry which is preliminary data.</text>
</comment>
<dbReference type="InterPro" id="IPR036746">
    <property type="entry name" value="TT1725-like_sf"/>
</dbReference>
<dbReference type="Pfam" id="PF04456">
    <property type="entry name" value="DUF503"/>
    <property type="match status" value="1"/>
</dbReference>
<dbReference type="PANTHER" id="PTHR36441:SF1">
    <property type="entry name" value="DUF503 DOMAIN-CONTAINING PROTEIN"/>
    <property type="match status" value="1"/>
</dbReference>
<evidence type="ECO:0000313" key="2">
    <source>
        <dbReference type="Proteomes" id="UP000070174"/>
    </source>
</evidence>
<reference evidence="1 2" key="1">
    <citation type="submission" date="2016-01" db="EMBL/GenBank/DDBJ databases">
        <authorList>
            <person name="Oliw E.H."/>
        </authorList>
    </citation>
    <scope>NUCLEOTIDE SEQUENCE [LARGE SCALE GENOMIC DNA]</scope>
    <source>
        <strain evidence="1 2">CMW7756A</strain>
    </source>
</reference>
<dbReference type="InterPro" id="IPR007546">
    <property type="entry name" value="DUF503"/>
</dbReference>
<proteinExistence type="predicted"/>
<dbReference type="SUPFAM" id="SSF103007">
    <property type="entry name" value="Hypothetical protein TT1725"/>
    <property type="match status" value="1"/>
</dbReference>
<dbReference type="Gene3D" id="3.30.70.1120">
    <property type="entry name" value="TT1725-like"/>
    <property type="match status" value="1"/>
</dbReference>
<name>A0A133PPE0_9FIRM</name>
<dbReference type="RefSeq" id="WP_060800127.1">
    <property type="nucleotide sequence ID" value="NZ_KQ957097.1"/>
</dbReference>
<dbReference type="EMBL" id="LRQE01000025">
    <property type="protein sequence ID" value="KXA30507.1"/>
    <property type="molecule type" value="Genomic_DNA"/>
</dbReference>
<gene>
    <name evidence="1" type="ORF">HMPREF3229_00970</name>
</gene>
<sequence length="93" mass="10703">MIIGICTCEIFIFNANSLKSKRSVVKSIIEKSKNRFNISIAEVGENDKWQKSIIAFSTISNDQKIVEETVEKVINFFDSYSEIEIINIKREIL</sequence>
<evidence type="ECO:0008006" key="3">
    <source>
        <dbReference type="Google" id="ProtNLM"/>
    </source>
</evidence>
<dbReference type="PANTHER" id="PTHR36441">
    <property type="entry name" value="HYPOTHETICAL CYTOSOLIC PROTEIN"/>
    <property type="match status" value="1"/>
</dbReference>
<dbReference type="Proteomes" id="UP000070174">
    <property type="component" value="Unassembled WGS sequence"/>
</dbReference>
<accession>A0A133PPE0</accession>
<protein>
    <recommendedName>
        <fullName evidence="3">YlxP-like protein</fullName>
    </recommendedName>
</protein>
<evidence type="ECO:0000313" key="1">
    <source>
        <dbReference type="EMBL" id="KXA30507.1"/>
    </source>
</evidence>
<dbReference type="AlphaFoldDB" id="A0A133PPE0"/>